<proteinExistence type="predicted"/>
<dbReference type="EMBL" id="CP086718">
    <property type="protein sequence ID" value="WOO84138.1"/>
    <property type="molecule type" value="Genomic_DNA"/>
</dbReference>
<protein>
    <submittedName>
        <fullName evidence="1">Uncharacterized protein</fullName>
    </submittedName>
</protein>
<dbReference type="RefSeq" id="XP_062630164.1">
    <property type="nucleotide sequence ID" value="XM_062774180.1"/>
</dbReference>
<gene>
    <name evidence="1" type="ORF">LOC62_05G007659</name>
</gene>
<dbReference type="AlphaFoldDB" id="A0AAF0YCC1"/>
<dbReference type="GeneID" id="87810831"/>
<dbReference type="Proteomes" id="UP000827549">
    <property type="component" value="Chromosome 5"/>
</dbReference>
<accession>A0AAF0YCC1</accession>
<evidence type="ECO:0000313" key="2">
    <source>
        <dbReference type="Proteomes" id="UP000827549"/>
    </source>
</evidence>
<sequence length="126" mass="14059">MAATPLSSSALYPWEPVGRWSVILTVPKEVANNETMAMGVYNINNTDSSKLYTGLRPNAGRPATNKTWPADWYWFNISESADDLVFWRNNPVEPGPGYYVALKSDPLSGVNQTSMSTPANTYWNYC</sequence>
<reference evidence="1" key="1">
    <citation type="submission" date="2023-10" db="EMBL/GenBank/DDBJ databases">
        <authorList>
            <person name="Noh H."/>
        </authorList>
    </citation>
    <scope>NUCLEOTIDE SEQUENCE</scope>
    <source>
        <strain evidence="1">DUCC4014</strain>
    </source>
</reference>
<name>A0AAF0YCC1_9TREE</name>
<keyword evidence="2" id="KW-1185">Reference proteome</keyword>
<evidence type="ECO:0000313" key="1">
    <source>
        <dbReference type="EMBL" id="WOO84138.1"/>
    </source>
</evidence>
<organism evidence="1 2">
    <name type="scientific">Vanrija pseudolonga</name>
    <dbReference type="NCBI Taxonomy" id="143232"/>
    <lineage>
        <taxon>Eukaryota</taxon>
        <taxon>Fungi</taxon>
        <taxon>Dikarya</taxon>
        <taxon>Basidiomycota</taxon>
        <taxon>Agaricomycotina</taxon>
        <taxon>Tremellomycetes</taxon>
        <taxon>Trichosporonales</taxon>
        <taxon>Trichosporonaceae</taxon>
        <taxon>Vanrija</taxon>
    </lineage>
</organism>